<accession>A0A563W3U9</accession>
<gene>
    <name evidence="1" type="ORF">H1P_760028</name>
</gene>
<name>A0A563W3U9_9CYAN</name>
<sequence length="72" mass="7805">MFSAYFGNLIAFFSIFNLQKTGNNTNQIFVRVKKDCPIIPGAMYVAIVTPILGAGTSNHKTCCALVTGSKLF</sequence>
<protein>
    <submittedName>
        <fullName evidence="1">Uncharacterized protein</fullName>
    </submittedName>
</protein>
<keyword evidence="2" id="KW-1185">Reference proteome</keyword>
<evidence type="ECO:0000313" key="1">
    <source>
        <dbReference type="EMBL" id="VEP18362.1"/>
    </source>
</evidence>
<dbReference type="EMBL" id="CAACVJ010000683">
    <property type="protein sequence ID" value="VEP18362.1"/>
    <property type="molecule type" value="Genomic_DNA"/>
</dbReference>
<dbReference type="AlphaFoldDB" id="A0A563W3U9"/>
<organism evidence="1 2">
    <name type="scientific">Hyella patelloides LEGE 07179</name>
    <dbReference type="NCBI Taxonomy" id="945734"/>
    <lineage>
        <taxon>Bacteria</taxon>
        <taxon>Bacillati</taxon>
        <taxon>Cyanobacteriota</taxon>
        <taxon>Cyanophyceae</taxon>
        <taxon>Pleurocapsales</taxon>
        <taxon>Hyellaceae</taxon>
        <taxon>Hyella</taxon>
    </lineage>
</organism>
<proteinExistence type="predicted"/>
<evidence type="ECO:0000313" key="2">
    <source>
        <dbReference type="Proteomes" id="UP000320055"/>
    </source>
</evidence>
<reference evidence="1 2" key="1">
    <citation type="submission" date="2019-01" db="EMBL/GenBank/DDBJ databases">
        <authorList>
            <person name="Brito A."/>
        </authorList>
    </citation>
    <scope>NUCLEOTIDE SEQUENCE [LARGE SCALE GENOMIC DNA]</scope>
    <source>
        <strain evidence="1">1</strain>
    </source>
</reference>
<dbReference type="Proteomes" id="UP000320055">
    <property type="component" value="Unassembled WGS sequence"/>
</dbReference>